<keyword evidence="11" id="KW-1185">Reference proteome</keyword>
<dbReference type="PROSITE" id="PS00678">
    <property type="entry name" value="WD_REPEATS_1"/>
    <property type="match status" value="3"/>
</dbReference>
<dbReference type="Pfam" id="PF00400">
    <property type="entry name" value="WD40"/>
    <property type="match status" value="5"/>
</dbReference>
<reference evidence="11" key="1">
    <citation type="submission" date="2024-06" db="UniProtKB">
        <authorList>
            <consortium name="RefSeq"/>
        </authorList>
    </citation>
    <scope>NUCLEOTIDE SEQUENCE [LARGE SCALE GENOMIC DNA]</scope>
    <source>
        <strain evidence="11">MV2-25</strain>
    </source>
</reference>
<feature type="domain" description="TFIID subunit TAF5 NTD2" evidence="10">
    <location>
        <begin position="113"/>
        <end position="222"/>
    </location>
</feature>
<dbReference type="InterPro" id="IPR019775">
    <property type="entry name" value="WD40_repeat_CS"/>
</dbReference>
<dbReference type="InterPro" id="IPR037264">
    <property type="entry name" value="TFIID_NTD2_sf"/>
</dbReference>
<evidence type="ECO:0000256" key="4">
    <source>
        <dbReference type="ARBA" id="ARBA00022737"/>
    </source>
</evidence>
<dbReference type="PANTHER" id="PTHR19879:SF1">
    <property type="entry name" value="CANNONBALL-RELATED"/>
    <property type="match status" value="1"/>
</dbReference>
<dbReference type="InterPro" id="IPR036322">
    <property type="entry name" value="WD40_repeat_dom_sf"/>
</dbReference>
<dbReference type="Pfam" id="PF04494">
    <property type="entry name" value="TFIID_NTD2"/>
    <property type="match status" value="1"/>
</dbReference>
<dbReference type="Proteomes" id="UP000001819">
    <property type="component" value="Chromosome 2"/>
</dbReference>
<evidence type="ECO:0000256" key="5">
    <source>
        <dbReference type="ARBA" id="ARBA00023015"/>
    </source>
</evidence>
<dbReference type="CDD" id="cd00200">
    <property type="entry name" value="WD40"/>
    <property type="match status" value="1"/>
</dbReference>
<keyword evidence="7" id="KW-0539">Nucleus</keyword>
<evidence type="ECO:0000256" key="8">
    <source>
        <dbReference type="PROSITE-ProRule" id="PRU00221"/>
    </source>
</evidence>
<feature type="region of interest" description="Disordered" evidence="9">
    <location>
        <begin position="1"/>
        <end position="23"/>
    </location>
</feature>
<evidence type="ECO:0000256" key="3">
    <source>
        <dbReference type="ARBA" id="ARBA00022574"/>
    </source>
</evidence>
<dbReference type="Gene3D" id="1.25.40.500">
    <property type="entry name" value="TFIID subunit TAF5, NTD2 domain"/>
    <property type="match status" value="1"/>
</dbReference>
<dbReference type="KEGG" id="dpo:6896840"/>
<keyword evidence="3 8" id="KW-0853">WD repeat</keyword>
<feature type="repeat" description="WD" evidence="8">
    <location>
        <begin position="461"/>
        <end position="502"/>
    </location>
</feature>
<feature type="repeat" description="WD" evidence="8">
    <location>
        <begin position="337"/>
        <end position="368"/>
    </location>
</feature>
<evidence type="ECO:0000256" key="2">
    <source>
        <dbReference type="ARBA" id="ARBA00009435"/>
    </source>
</evidence>
<dbReference type="Gene3D" id="2.130.10.10">
    <property type="entry name" value="YVTN repeat-like/Quinoprotein amine dehydrogenase"/>
    <property type="match status" value="2"/>
</dbReference>
<dbReference type="InterPro" id="IPR015943">
    <property type="entry name" value="WD40/YVTN_repeat-like_dom_sf"/>
</dbReference>
<dbReference type="InterPro" id="IPR020472">
    <property type="entry name" value="WD40_PAC1"/>
</dbReference>
<evidence type="ECO:0000256" key="6">
    <source>
        <dbReference type="ARBA" id="ARBA00023163"/>
    </source>
</evidence>
<keyword evidence="5" id="KW-0805">Transcription regulation</keyword>
<dbReference type="CDD" id="cd08044">
    <property type="entry name" value="TAF5_NTD2"/>
    <property type="match status" value="1"/>
</dbReference>
<evidence type="ECO:0000256" key="1">
    <source>
        <dbReference type="ARBA" id="ARBA00004123"/>
    </source>
</evidence>
<name>A0A6I8V271_DROPS</name>
<evidence type="ECO:0000256" key="9">
    <source>
        <dbReference type="SAM" id="MobiDB-lite"/>
    </source>
</evidence>
<dbReference type="PROSITE" id="PS50294">
    <property type="entry name" value="WD_REPEATS_REGION"/>
    <property type="match status" value="3"/>
</dbReference>
<dbReference type="PANTHER" id="PTHR19879">
    <property type="entry name" value="TRANSCRIPTION INITIATION FACTOR TFIID"/>
    <property type="match status" value="1"/>
</dbReference>
<feature type="repeat" description="WD" evidence="8">
    <location>
        <begin position="419"/>
        <end position="460"/>
    </location>
</feature>
<accession>A0A6I8V271</accession>
<reference evidence="12" key="2">
    <citation type="submission" date="2025-08" db="UniProtKB">
        <authorList>
            <consortium name="RefSeq"/>
        </authorList>
    </citation>
    <scope>IDENTIFICATION</scope>
    <source>
        <strain evidence="12">MV-25-SWS-2005</strain>
        <tissue evidence="12">Whole body</tissue>
    </source>
</reference>
<proteinExistence type="inferred from homology"/>
<evidence type="ECO:0000256" key="7">
    <source>
        <dbReference type="ARBA" id="ARBA00023242"/>
    </source>
</evidence>
<evidence type="ECO:0000313" key="11">
    <source>
        <dbReference type="Proteomes" id="UP000001819"/>
    </source>
</evidence>
<keyword evidence="6" id="KW-0804">Transcription</keyword>
<sequence length="592" mass="66468">MKNSKVKRPSSEKIGGKGKINPEQNRDQVSVFSSEFFQVLHDIKNAVELSVKATVEKESSNGFAGNSDAGTSMERIEVYKRGKDFYEGNAIVIRPAGELLYFAGIKDEEILLEYEEAFLCTQKIVDAVPSYHKYEIFLMLYPMMTFAYLQMVMGEKLERATSFLKEAATYLDESYSRRIDKLKLIRKPDDLPGRALELLAGADTVEVAMVRPTYLLYINCVTDWTRGQQEKLLRHFAIRSYNDEDPVQESTLPGLPQLEPLVNSSVDLPHCLPLDQDNRPMIFNFAAGGGDAKVLCCTPSGDLSMVAIGLSNNNIRVTIGLDKISPDSNCRRDEKTLSGHKEPVLSLAFAPQNRFLLSSSRDFTMRLWCVISWTCATVYSNHLCTFVAFAPRGFIFAGTSDDGIVRLWGSSTKKPFLQLAGHLADMEVCLFHSNSRYLVTGSADCTVRMWDIKKGLQVRLFRGHKYNITALAFSKCGRYLISGGHDCLIIVWDTDSGRMVRTLKYHTSVINSIAVNVENNILAVGDDTDLSFWDLQLLVKIYNPNPGDKESSAKPSNKKLLYRLFNNFKGSLRCLRFVCRNSILAICSLPTE</sequence>
<dbReference type="SUPFAM" id="SSF50978">
    <property type="entry name" value="WD40 repeat-like"/>
    <property type="match status" value="1"/>
</dbReference>
<dbReference type="InterPro" id="IPR007582">
    <property type="entry name" value="TFIID_NTD2"/>
</dbReference>
<dbReference type="AlphaFoldDB" id="A0A6I8V271"/>
<dbReference type="PROSITE" id="PS50082">
    <property type="entry name" value="WD_REPEATS_2"/>
    <property type="match status" value="3"/>
</dbReference>
<dbReference type="RefSeq" id="XP_002137043.2">
    <property type="nucleotide sequence ID" value="XM_002137007.3"/>
</dbReference>
<dbReference type="GO" id="GO:0005634">
    <property type="term" value="C:nucleus"/>
    <property type="evidence" value="ECO:0007669"/>
    <property type="project" value="UniProtKB-SubCell"/>
</dbReference>
<dbReference type="SMART" id="SM00320">
    <property type="entry name" value="WD40"/>
    <property type="match status" value="5"/>
</dbReference>
<protein>
    <submittedName>
        <fullName evidence="12">Transcription initiation factor TFIID subunit 5-like isoform X1</fullName>
    </submittedName>
</protein>
<comment type="subcellular location">
    <subcellularLocation>
        <location evidence="1">Nucleus</location>
    </subcellularLocation>
</comment>
<comment type="similarity">
    <text evidence="2">Belongs to the WD repeat TAF5 family.</text>
</comment>
<evidence type="ECO:0000259" key="10">
    <source>
        <dbReference type="Pfam" id="PF04494"/>
    </source>
</evidence>
<dbReference type="GO" id="GO:0016251">
    <property type="term" value="F:RNA polymerase II general transcription initiation factor activity"/>
    <property type="evidence" value="ECO:0007669"/>
    <property type="project" value="TreeGrafter"/>
</dbReference>
<organism evidence="11 12">
    <name type="scientific">Drosophila pseudoobscura pseudoobscura</name>
    <name type="common">Fruit fly</name>
    <dbReference type="NCBI Taxonomy" id="46245"/>
    <lineage>
        <taxon>Eukaryota</taxon>
        <taxon>Metazoa</taxon>
        <taxon>Ecdysozoa</taxon>
        <taxon>Arthropoda</taxon>
        <taxon>Hexapoda</taxon>
        <taxon>Insecta</taxon>
        <taxon>Pterygota</taxon>
        <taxon>Neoptera</taxon>
        <taxon>Endopterygota</taxon>
        <taxon>Diptera</taxon>
        <taxon>Brachycera</taxon>
        <taxon>Muscomorpha</taxon>
        <taxon>Ephydroidea</taxon>
        <taxon>Drosophilidae</taxon>
        <taxon>Drosophila</taxon>
        <taxon>Sophophora</taxon>
    </lineage>
</organism>
<evidence type="ECO:0000313" key="12">
    <source>
        <dbReference type="RefSeq" id="XP_002137043.2"/>
    </source>
</evidence>
<dbReference type="SUPFAM" id="SSF160897">
    <property type="entry name" value="Taf5 N-terminal domain-like"/>
    <property type="match status" value="1"/>
</dbReference>
<dbReference type="InterPro" id="IPR001680">
    <property type="entry name" value="WD40_rpt"/>
</dbReference>
<gene>
    <name evidence="12" type="primary">LOC6896840</name>
</gene>
<dbReference type="InParanoid" id="A0A6I8V271"/>
<dbReference type="PRINTS" id="PR00320">
    <property type="entry name" value="GPROTEINBRPT"/>
</dbReference>
<keyword evidence="4" id="KW-0677">Repeat</keyword>